<comment type="caution">
    <text evidence="2">The sequence shown here is derived from an EMBL/GenBank/DDBJ whole genome shotgun (WGS) entry which is preliminary data.</text>
</comment>
<dbReference type="OrthoDB" id="2195113at2759"/>
<dbReference type="Proteomes" id="UP000623129">
    <property type="component" value="Unassembled WGS sequence"/>
</dbReference>
<organism evidence="2 3">
    <name type="scientific">Carex littledalei</name>
    <dbReference type="NCBI Taxonomy" id="544730"/>
    <lineage>
        <taxon>Eukaryota</taxon>
        <taxon>Viridiplantae</taxon>
        <taxon>Streptophyta</taxon>
        <taxon>Embryophyta</taxon>
        <taxon>Tracheophyta</taxon>
        <taxon>Spermatophyta</taxon>
        <taxon>Magnoliopsida</taxon>
        <taxon>Liliopsida</taxon>
        <taxon>Poales</taxon>
        <taxon>Cyperaceae</taxon>
        <taxon>Cyperoideae</taxon>
        <taxon>Cariceae</taxon>
        <taxon>Carex</taxon>
        <taxon>Carex subgen. Euthyceras</taxon>
    </lineage>
</organism>
<dbReference type="AlphaFoldDB" id="A0A833QF11"/>
<keyword evidence="1" id="KW-0175">Coiled coil</keyword>
<protein>
    <submittedName>
        <fullName evidence="2">Uncharacterized protein</fullName>
    </submittedName>
</protein>
<gene>
    <name evidence="2" type="ORF">FCM35_KLT14554</name>
</gene>
<evidence type="ECO:0000313" key="2">
    <source>
        <dbReference type="EMBL" id="KAF3321301.1"/>
    </source>
</evidence>
<evidence type="ECO:0000313" key="3">
    <source>
        <dbReference type="Proteomes" id="UP000623129"/>
    </source>
</evidence>
<keyword evidence="3" id="KW-1185">Reference proteome</keyword>
<proteinExistence type="predicted"/>
<feature type="coiled-coil region" evidence="1">
    <location>
        <begin position="27"/>
        <end position="57"/>
    </location>
</feature>
<reference evidence="2" key="1">
    <citation type="submission" date="2020-01" db="EMBL/GenBank/DDBJ databases">
        <title>Genome sequence of Kobresia littledalei, the first chromosome-level genome in the family Cyperaceae.</title>
        <authorList>
            <person name="Qu G."/>
        </authorList>
    </citation>
    <scope>NUCLEOTIDE SEQUENCE</scope>
    <source>
        <strain evidence="2">C.B.Clarke</strain>
        <tissue evidence="2">Leaf</tissue>
    </source>
</reference>
<accession>A0A833QF11</accession>
<evidence type="ECO:0000256" key="1">
    <source>
        <dbReference type="SAM" id="Coils"/>
    </source>
</evidence>
<dbReference type="EMBL" id="SWLB01000027">
    <property type="protein sequence ID" value="KAF3321301.1"/>
    <property type="molecule type" value="Genomic_DNA"/>
</dbReference>
<name>A0A833QF11_9POAL</name>
<sequence length="156" mass="18504">MQSPQVTELSKHISGLKHRVQRGRLTFKEEKQLIKQMKELKEEKNQVITLVSNNQKRQDEKISCYMQTTKRDKMKTSFSLTEEIDNLMASKLDAKKKMKYFKQYLEDIDSKISYVFQKMETAISERDKTKELRRKSKELADKLNACDYKNLAVTKE</sequence>